<dbReference type="OrthoDB" id="9815896at2"/>
<sequence>MELLSHSFEETLQWGKKVGKSLKPGDIIALKGDLGAGKTSITKGIAKSLGIEDEITSPTYTIVSEYEGSIPLYHMDMYRISGVEEFEMLGVDELLFGKGITLIEWSERILEYLPEDCKSISIQIMESGVRKIILEGISL</sequence>
<dbReference type="GO" id="GO:0002949">
    <property type="term" value="P:tRNA threonylcarbamoyladenosine modification"/>
    <property type="evidence" value="ECO:0007669"/>
    <property type="project" value="InterPro"/>
</dbReference>
<evidence type="ECO:0000256" key="5">
    <source>
        <dbReference type="ARBA" id="ARBA00022694"/>
    </source>
</evidence>
<dbReference type="SUPFAM" id="SSF52540">
    <property type="entry name" value="P-loop containing nucleoside triphosphate hydrolases"/>
    <property type="match status" value="1"/>
</dbReference>
<comment type="subcellular location">
    <subcellularLocation>
        <location evidence="1">Cytoplasm</location>
    </subcellularLocation>
</comment>
<organism evidence="11 12">
    <name type="scientific">Oceanispirochaeta crateris</name>
    <dbReference type="NCBI Taxonomy" id="2518645"/>
    <lineage>
        <taxon>Bacteria</taxon>
        <taxon>Pseudomonadati</taxon>
        <taxon>Spirochaetota</taxon>
        <taxon>Spirochaetia</taxon>
        <taxon>Spirochaetales</taxon>
        <taxon>Spirochaetaceae</taxon>
        <taxon>Oceanispirochaeta</taxon>
    </lineage>
</organism>
<dbReference type="PANTHER" id="PTHR33540">
    <property type="entry name" value="TRNA THREONYLCARBAMOYLADENOSINE BIOSYNTHESIS PROTEIN TSAE"/>
    <property type="match status" value="1"/>
</dbReference>
<keyword evidence="4" id="KW-0963">Cytoplasm</keyword>
<dbReference type="InterPro" id="IPR027417">
    <property type="entry name" value="P-loop_NTPase"/>
</dbReference>
<evidence type="ECO:0000313" key="11">
    <source>
        <dbReference type="EMBL" id="QEN09857.1"/>
    </source>
</evidence>
<dbReference type="KEGG" id="ock:EXM22_04080"/>
<evidence type="ECO:0000256" key="3">
    <source>
        <dbReference type="ARBA" id="ARBA00019010"/>
    </source>
</evidence>
<dbReference type="GO" id="GO:0046872">
    <property type="term" value="F:metal ion binding"/>
    <property type="evidence" value="ECO:0007669"/>
    <property type="project" value="UniProtKB-KW"/>
</dbReference>
<dbReference type="Proteomes" id="UP000324209">
    <property type="component" value="Chromosome"/>
</dbReference>
<reference evidence="11 12" key="1">
    <citation type="submission" date="2019-02" db="EMBL/GenBank/DDBJ databases">
        <title>Complete Genome Sequence and Methylome Analysis of free living Spirochaetas.</title>
        <authorList>
            <person name="Fomenkov A."/>
            <person name="Dubinina G."/>
            <person name="Leshcheva N."/>
            <person name="Mikheeva N."/>
            <person name="Grabovich M."/>
            <person name="Vincze T."/>
            <person name="Roberts R.J."/>
        </authorList>
    </citation>
    <scope>NUCLEOTIDE SEQUENCE [LARGE SCALE GENOMIC DNA]</scope>
    <source>
        <strain evidence="11 12">K2</strain>
    </source>
</reference>
<keyword evidence="5" id="KW-0819">tRNA processing</keyword>
<evidence type="ECO:0000256" key="6">
    <source>
        <dbReference type="ARBA" id="ARBA00022723"/>
    </source>
</evidence>
<keyword evidence="8" id="KW-0067">ATP-binding</keyword>
<gene>
    <name evidence="11" type="primary">tsaE</name>
    <name evidence="11" type="ORF">EXM22_04080</name>
</gene>
<keyword evidence="12" id="KW-1185">Reference proteome</keyword>
<dbReference type="NCBIfam" id="TIGR00150">
    <property type="entry name" value="T6A_YjeE"/>
    <property type="match status" value="1"/>
</dbReference>
<dbReference type="AlphaFoldDB" id="A0A5C1QQR8"/>
<dbReference type="InterPro" id="IPR003442">
    <property type="entry name" value="T6A_TsaE"/>
</dbReference>
<dbReference type="GO" id="GO:0005737">
    <property type="term" value="C:cytoplasm"/>
    <property type="evidence" value="ECO:0007669"/>
    <property type="project" value="UniProtKB-SubCell"/>
</dbReference>
<evidence type="ECO:0000256" key="2">
    <source>
        <dbReference type="ARBA" id="ARBA00007599"/>
    </source>
</evidence>
<dbReference type="GO" id="GO:0005524">
    <property type="term" value="F:ATP binding"/>
    <property type="evidence" value="ECO:0007669"/>
    <property type="project" value="UniProtKB-KW"/>
</dbReference>
<dbReference type="GO" id="GO:0016740">
    <property type="term" value="F:transferase activity"/>
    <property type="evidence" value="ECO:0007669"/>
    <property type="project" value="UniProtKB-KW"/>
</dbReference>
<dbReference type="PANTHER" id="PTHR33540:SF2">
    <property type="entry name" value="TRNA THREONYLCARBAMOYLADENOSINE BIOSYNTHESIS PROTEIN TSAE"/>
    <property type="match status" value="1"/>
</dbReference>
<evidence type="ECO:0000256" key="9">
    <source>
        <dbReference type="ARBA" id="ARBA00022842"/>
    </source>
</evidence>
<accession>A0A5C1QQR8</accession>
<proteinExistence type="inferred from homology"/>
<keyword evidence="7" id="KW-0547">Nucleotide-binding</keyword>
<name>A0A5C1QQR8_9SPIO</name>
<keyword evidence="11" id="KW-0808">Transferase</keyword>
<dbReference type="Pfam" id="PF02367">
    <property type="entry name" value="TsaE"/>
    <property type="match status" value="1"/>
</dbReference>
<comment type="similarity">
    <text evidence="2">Belongs to the TsaE family.</text>
</comment>
<evidence type="ECO:0000313" key="12">
    <source>
        <dbReference type="Proteomes" id="UP000324209"/>
    </source>
</evidence>
<evidence type="ECO:0000256" key="1">
    <source>
        <dbReference type="ARBA" id="ARBA00004496"/>
    </source>
</evidence>
<dbReference type="EMBL" id="CP036150">
    <property type="protein sequence ID" value="QEN09857.1"/>
    <property type="molecule type" value="Genomic_DNA"/>
</dbReference>
<evidence type="ECO:0000256" key="10">
    <source>
        <dbReference type="ARBA" id="ARBA00032441"/>
    </source>
</evidence>
<keyword evidence="6" id="KW-0479">Metal-binding</keyword>
<dbReference type="Gene3D" id="3.40.50.300">
    <property type="entry name" value="P-loop containing nucleotide triphosphate hydrolases"/>
    <property type="match status" value="1"/>
</dbReference>
<evidence type="ECO:0000256" key="4">
    <source>
        <dbReference type="ARBA" id="ARBA00022490"/>
    </source>
</evidence>
<dbReference type="RefSeq" id="WP_149487925.1">
    <property type="nucleotide sequence ID" value="NZ_CP036150.1"/>
</dbReference>
<evidence type="ECO:0000256" key="7">
    <source>
        <dbReference type="ARBA" id="ARBA00022741"/>
    </source>
</evidence>
<keyword evidence="9" id="KW-0460">Magnesium</keyword>
<protein>
    <recommendedName>
        <fullName evidence="3">tRNA threonylcarbamoyladenosine biosynthesis protein TsaE</fullName>
    </recommendedName>
    <alternativeName>
        <fullName evidence="10">t(6)A37 threonylcarbamoyladenosine biosynthesis protein TsaE</fullName>
    </alternativeName>
</protein>
<evidence type="ECO:0000256" key="8">
    <source>
        <dbReference type="ARBA" id="ARBA00022840"/>
    </source>
</evidence>